<dbReference type="Pfam" id="PF12833">
    <property type="entry name" value="HTH_18"/>
    <property type="match status" value="1"/>
</dbReference>
<keyword evidence="6" id="KW-0862">Zinc</keyword>
<evidence type="ECO:0000256" key="4">
    <source>
        <dbReference type="ARBA" id="ARBA00022723"/>
    </source>
</evidence>
<dbReference type="SUPFAM" id="SSF57884">
    <property type="entry name" value="Ada DNA repair protein, N-terminal domain (N-Ada 10)"/>
    <property type="match status" value="1"/>
</dbReference>
<evidence type="ECO:0000256" key="8">
    <source>
        <dbReference type="ARBA" id="ARBA00023125"/>
    </source>
</evidence>
<dbReference type="Gene3D" id="1.10.10.60">
    <property type="entry name" value="Homeodomain-like"/>
    <property type="match status" value="1"/>
</dbReference>
<dbReference type="EC" id="2.1.1.n11" evidence="13"/>
<evidence type="ECO:0000256" key="10">
    <source>
        <dbReference type="ARBA" id="ARBA00023163"/>
    </source>
</evidence>
<keyword evidence="4" id="KW-0479">Metal-binding</keyword>
<dbReference type="InterPro" id="IPR035451">
    <property type="entry name" value="Ada-like_dom_sf"/>
</dbReference>
<reference evidence="13" key="1">
    <citation type="submission" date="2020-02" db="EMBL/GenBank/DDBJ databases">
        <authorList>
            <person name="Meier V. D."/>
        </authorList>
    </citation>
    <scope>NUCLEOTIDE SEQUENCE</scope>
    <source>
        <strain evidence="13">AVDCRST_MAG33</strain>
    </source>
</reference>
<dbReference type="EC" id="3.2.2.21" evidence="13"/>
<evidence type="ECO:0000259" key="12">
    <source>
        <dbReference type="PROSITE" id="PS01124"/>
    </source>
</evidence>
<dbReference type="GO" id="GO:0008168">
    <property type="term" value="F:methyltransferase activity"/>
    <property type="evidence" value="ECO:0007669"/>
    <property type="project" value="UniProtKB-KW"/>
</dbReference>
<dbReference type="InterPro" id="IPR037046">
    <property type="entry name" value="AlkA_N_sf"/>
</dbReference>
<keyword evidence="10" id="KW-0804">Transcription</keyword>
<dbReference type="Pfam" id="PF06029">
    <property type="entry name" value="AlkA_N"/>
    <property type="match status" value="1"/>
</dbReference>
<gene>
    <name evidence="13" type="ORF">AVDCRST_MAG33-657</name>
</gene>
<keyword evidence="8" id="KW-0238">DNA-binding</keyword>
<protein>
    <submittedName>
        <fullName evidence="13">Methylphosphotriester-DNA--protein-cysteine S-methyltransferase</fullName>
        <ecNumber evidence="13">2.1.1.n11</ecNumber>
        <ecNumber evidence="13">3.2.2.21</ecNumber>
    </submittedName>
</protein>
<evidence type="ECO:0000256" key="3">
    <source>
        <dbReference type="ARBA" id="ARBA00022679"/>
    </source>
</evidence>
<dbReference type="InterPro" id="IPR004026">
    <property type="entry name" value="Ada_DNA_repair_Zn-bd"/>
</dbReference>
<keyword evidence="11" id="KW-0234">DNA repair</keyword>
<dbReference type="GO" id="GO:0006307">
    <property type="term" value="P:DNA alkylation repair"/>
    <property type="evidence" value="ECO:0007669"/>
    <property type="project" value="UniProtKB-ARBA"/>
</dbReference>
<sequence>MEQTTDTYYRAWLTRDARFDGRVFAGVRTTGIYCRPVCPARMPRRENMTFFPTAAAAAEAGFRPCLRCRPEAAPDFAGWRGASPVVHRALALIEEGWLEEGDIDGLAGQVGVSGRQLRRLFREHLGATPVTVAQTRRVLLARQLIHETSLSMADVAMASGFGSVRRFNETFHQLFDRPPHDLRRQRSASAAIGSGIAIRLPYRPPYDWDAMLATLARTAIAGVERIADGEYARTVRIGDHAGWVRVGPGMGDRLALTVHFPDLGALPRIIGRVRRRFDLSADPVAIASQLGEDSLLAPMVAARPGLRVPGIWDGFEEAVRALTGNDSDLLAGIAETYGWPLDDVAVRAAGLSRTFPEPGDLAGMDTGNDRTVPGWIATPIAGLAAAVAGEPTLLAQHRDPAATRVRLRAIGGIDERLADGIVSRVLEGYDAIPLDRWCAPRGDPSVPLADLSRDWSPWRAYGFAHLLVDRYPTERSIVSSSEETSHVN</sequence>
<keyword evidence="13" id="KW-0326">Glycosidase</keyword>
<evidence type="ECO:0000256" key="6">
    <source>
        <dbReference type="ARBA" id="ARBA00022833"/>
    </source>
</evidence>
<feature type="domain" description="HTH araC/xylS-type" evidence="12">
    <location>
        <begin position="87"/>
        <end position="185"/>
    </location>
</feature>
<keyword evidence="9" id="KW-0010">Activator</keyword>
<dbReference type="Gene3D" id="3.40.10.10">
    <property type="entry name" value="DNA Methylphosphotriester Repair Domain"/>
    <property type="match status" value="1"/>
</dbReference>
<dbReference type="GO" id="GO:0008270">
    <property type="term" value="F:zinc ion binding"/>
    <property type="evidence" value="ECO:0007669"/>
    <property type="project" value="InterPro"/>
</dbReference>
<keyword evidence="3 13" id="KW-0808">Transferase</keyword>
<dbReference type="InterPro" id="IPR010316">
    <property type="entry name" value="AlkA_N"/>
</dbReference>
<dbReference type="PANTHER" id="PTHR46796">
    <property type="entry name" value="HTH-TYPE TRANSCRIPTIONAL ACTIVATOR RHAS-RELATED"/>
    <property type="match status" value="1"/>
</dbReference>
<evidence type="ECO:0000256" key="2">
    <source>
        <dbReference type="ARBA" id="ARBA00022603"/>
    </source>
</evidence>
<evidence type="ECO:0000256" key="5">
    <source>
        <dbReference type="ARBA" id="ARBA00022763"/>
    </source>
</evidence>
<dbReference type="InterPro" id="IPR018060">
    <property type="entry name" value="HTH_AraC"/>
</dbReference>
<dbReference type="AlphaFoldDB" id="A0A6J4UHH3"/>
<evidence type="ECO:0000256" key="11">
    <source>
        <dbReference type="ARBA" id="ARBA00023204"/>
    </source>
</evidence>
<dbReference type="EMBL" id="CADCWK010000054">
    <property type="protein sequence ID" value="CAA9548237.1"/>
    <property type="molecule type" value="Genomic_DNA"/>
</dbReference>
<dbReference type="GO" id="GO:0003905">
    <property type="term" value="F:alkylbase DNA N-glycosylase activity"/>
    <property type="evidence" value="ECO:0007669"/>
    <property type="project" value="UniProtKB-EC"/>
</dbReference>
<evidence type="ECO:0000256" key="1">
    <source>
        <dbReference type="ARBA" id="ARBA00001947"/>
    </source>
</evidence>
<evidence type="ECO:0000313" key="13">
    <source>
        <dbReference type="EMBL" id="CAA9548237.1"/>
    </source>
</evidence>
<evidence type="ECO:0000256" key="9">
    <source>
        <dbReference type="ARBA" id="ARBA00023159"/>
    </source>
</evidence>
<dbReference type="SUPFAM" id="SSF55945">
    <property type="entry name" value="TATA-box binding protein-like"/>
    <property type="match status" value="1"/>
</dbReference>
<dbReference type="FunFam" id="3.40.10.10:FF:000001">
    <property type="entry name" value="DNA-3-methyladenine glycosylase 2"/>
    <property type="match status" value="1"/>
</dbReference>
<dbReference type="SMART" id="SM00342">
    <property type="entry name" value="HTH_ARAC"/>
    <property type="match status" value="1"/>
</dbReference>
<keyword evidence="2 13" id="KW-0489">Methyltransferase</keyword>
<evidence type="ECO:0000256" key="7">
    <source>
        <dbReference type="ARBA" id="ARBA00023015"/>
    </source>
</evidence>
<dbReference type="SMART" id="SM01009">
    <property type="entry name" value="AlkA_N"/>
    <property type="match status" value="1"/>
</dbReference>
<dbReference type="Pfam" id="PF02805">
    <property type="entry name" value="Ada_Zn_binding"/>
    <property type="match status" value="1"/>
</dbReference>
<dbReference type="InterPro" id="IPR050204">
    <property type="entry name" value="AraC_XylS_family_regulators"/>
</dbReference>
<dbReference type="Gene3D" id="3.30.310.20">
    <property type="entry name" value="DNA-3-methyladenine glycosylase AlkA, N-terminal domain"/>
    <property type="match status" value="1"/>
</dbReference>
<keyword evidence="5" id="KW-0227">DNA damage</keyword>
<accession>A0A6J4UHH3</accession>
<keyword evidence="13" id="KW-0378">Hydrolase</keyword>
<keyword evidence="7" id="KW-0805">Transcription regulation</keyword>
<dbReference type="InterPro" id="IPR009057">
    <property type="entry name" value="Homeodomain-like_sf"/>
</dbReference>
<dbReference type="GO" id="GO:0032259">
    <property type="term" value="P:methylation"/>
    <property type="evidence" value="ECO:0007669"/>
    <property type="project" value="UniProtKB-KW"/>
</dbReference>
<dbReference type="SUPFAM" id="SSF46689">
    <property type="entry name" value="Homeodomain-like"/>
    <property type="match status" value="2"/>
</dbReference>
<name>A0A6J4UHH3_9BACT</name>
<dbReference type="GO" id="GO:0043565">
    <property type="term" value="F:sequence-specific DNA binding"/>
    <property type="evidence" value="ECO:0007669"/>
    <property type="project" value="InterPro"/>
</dbReference>
<proteinExistence type="predicted"/>
<comment type="cofactor">
    <cofactor evidence="1">
        <name>Zn(2+)</name>
        <dbReference type="ChEBI" id="CHEBI:29105"/>
    </cofactor>
</comment>
<dbReference type="InterPro" id="IPR011257">
    <property type="entry name" value="DNA_glycosylase"/>
</dbReference>
<dbReference type="PANTHER" id="PTHR46796:SF6">
    <property type="entry name" value="ARAC SUBFAMILY"/>
    <property type="match status" value="1"/>
</dbReference>
<dbReference type="PROSITE" id="PS01124">
    <property type="entry name" value="HTH_ARAC_FAMILY_2"/>
    <property type="match status" value="1"/>
</dbReference>
<dbReference type="SUPFAM" id="SSF48150">
    <property type="entry name" value="DNA-glycosylase"/>
    <property type="match status" value="1"/>
</dbReference>
<organism evidence="13">
    <name type="scientific">uncultured Thermomicrobiales bacterium</name>
    <dbReference type="NCBI Taxonomy" id="1645740"/>
    <lineage>
        <taxon>Bacteria</taxon>
        <taxon>Pseudomonadati</taxon>
        <taxon>Thermomicrobiota</taxon>
        <taxon>Thermomicrobia</taxon>
        <taxon>Thermomicrobiales</taxon>
        <taxon>environmental samples</taxon>
    </lineage>
</organism>
<dbReference type="GO" id="GO:0003700">
    <property type="term" value="F:DNA-binding transcription factor activity"/>
    <property type="evidence" value="ECO:0007669"/>
    <property type="project" value="InterPro"/>
</dbReference>